<dbReference type="PANTHER" id="PTHR13318">
    <property type="entry name" value="PARTNER OF PAIRED, ISOFORM B-RELATED"/>
    <property type="match status" value="1"/>
</dbReference>
<dbReference type="Gene3D" id="1.20.1280.50">
    <property type="match status" value="1"/>
</dbReference>
<dbReference type="GO" id="GO:0019005">
    <property type="term" value="C:SCF ubiquitin ligase complex"/>
    <property type="evidence" value="ECO:0007669"/>
    <property type="project" value="TreeGrafter"/>
</dbReference>
<gene>
    <name evidence="2" type="ORF">QYM36_002632</name>
</gene>
<keyword evidence="3" id="KW-1185">Reference proteome</keyword>
<dbReference type="InterPro" id="IPR001611">
    <property type="entry name" value="Leu-rich_rpt"/>
</dbReference>
<dbReference type="AlphaFoldDB" id="A0AA88LDC9"/>
<dbReference type="SUPFAM" id="SSF52047">
    <property type="entry name" value="RNI-like"/>
    <property type="match status" value="1"/>
</dbReference>
<evidence type="ECO:0000313" key="3">
    <source>
        <dbReference type="Proteomes" id="UP001187531"/>
    </source>
</evidence>
<protein>
    <recommendedName>
        <fullName evidence="1">F-box domain-containing protein</fullName>
    </recommendedName>
</protein>
<accession>A0AA88LDC9</accession>
<comment type="caution">
    <text evidence="2">The sequence shown here is derived from an EMBL/GenBank/DDBJ whole genome shotgun (WGS) entry which is preliminary data.</text>
</comment>
<dbReference type="Pfam" id="PF00646">
    <property type="entry name" value="F-box"/>
    <property type="match status" value="1"/>
</dbReference>
<dbReference type="InterPro" id="IPR001810">
    <property type="entry name" value="F-box_dom"/>
</dbReference>
<dbReference type="GO" id="GO:0031146">
    <property type="term" value="P:SCF-dependent proteasomal ubiquitin-dependent protein catabolic process"/>
    <property type="evidence" value="ECO:0007669"/>
    <property type="project" value="TreeGrafter"/>
</dbReference>
<dbReference type="PROSITE" id="PS50181">
    <property type="entry name" value="FBOX"/>
    <property type="match status" value="1"/>
</dbReference>
<evidence type="ECO:0000313" key="2">
    <source>
        <dbReference type="EMBL" id="KAK2722144.1"/>
    </source>
</evidence>
<dbReference type="EMBL" id="JAVRJZ010000005">
    <property type="protein sequence ID" value="KAK2722144.1"/>
    <property type="molecule type" value="Genomic_DNA"/>
</dbReference>
<evidence type="ECO:0000259" key="1">
    <source>
        <dbReference type="PROSITE" id="PS50181"/>
    </source>
</evidence>
<dbReference type="Pfam" id="PF13516">
    <property type="entry name" value="LRR_6"/>
    <property type="match status" value="2"/>
</dbReference>
<dbReference type="InterPro" id="IPR036047">
    <property type="entry name" value="F-box-like_dom_sf"/>
</dbReference>
<dbReference type="EMBL" id="JAVRJZ010000005">
    <property type="protein sequence ID" value="KAK2722143.1"/>
    <property type="molecule type" value="Genomic_DNA"/>
</dbReference>
<name>A0AA88LDC9_ARTSF</name>
<dbReference type="InterPro" id="IPR032675">
    <property type="entry name" value="LRR_dom_sf"/>
</dbReference>
<dbReference type="SMART" id="SM00256">
    <property type="entry name" value="FBOX"/>
    <property type="match status" value="1"/>
</dbReference>
<dbReference type="Proteomes" id="UP001187531">
    <property type="component" value="Unassembled WGS sequence"/>
</dbReference>
<proteinExistence type="predicted"/>
<dbReference type="SUPFAM" id="SSF81383">
    <property type="entry name" value="F-box domain"/>
    <property type="match status" value="1"/>
</dbReference>
<dbReference type="Gene3D" id="3.80.10.10">
    <property type="entry name" value="Ribonuclease Inhibitor"/>
    <property type="match status" value="1"/>
</dbReference>
<sequence>MESPGFLSLSDDVILEILCYLSSMDLLSVSRCCRRLGQISHDKSLWKRAKFDKALHAMELKKAISFLHEGTKSVEIRGFKKVRDSKKASYMSLTASIFNEISKYCPELSALNLTEHYINGKLLKVTDWPESLRSFTLSYSEILFPPERKSYFHNMCAVLPNLTYLSFEGSSVDDSTLMPVSKLDNLKTLVLWKCREIGKCIAYIAVSAFGFKTLETLDIRLTQFHDSTIHALKRVESIKNLYIDAEYLAECGAHESDAITDRFLWIYRDVPSNLEVLHIKNCEITDKTLDYLPTACPSLKELNVEGTEITQNGLDTLKRFMPSCRVIHNLSENEW</sequence>
<feature type="domain" description="F-box" evidence="1">
    <location>
        <begin position="3"/>
        <end position="49"/>
    </location>
</feature>
<reference evidence="2" key="1">
    <citation type="submission" date="2023-07" db="EMBL/GenBank/DDBJ databases">
        <title>Chromosome-level genome assembly of Artemia franciscana.</title>
        <authorList>
            <person name="Jo E."/>
        </authorList>
    </citation>
    <scope>NUCLEOTIDE SEQUENCE</scope>
    <source>
        <tissue evidence="2">Whole body</tissue>
    </source>
</reference>
<dbReference type="PANTHER" id="PTHR13318:SF190">
    <property type="entry name" value="PARTNER OF PAIRED, ISOFORM B"/>
    <property type="match status" value="1"/>
</dbReference>
<organism evidence="2 3">
    <name type="scientific">Artemia franciscana</name>
    <name type="common">Brine shrimp</name>
    <name type="synonym">Artemia sanfranciscana</name>
    <dbReference type="NCBI Taxonomy" id="6661"/>
    <lineage>
        <taxon>Eukaryota</taxon>
        <taxon>Metazoa</taxon>
        <taxon>Ecdysozoa</taxon>
        <taxon>Arthropoda</taxon>
        <taxon>Crustacea</taxon>
        <taxon>Branchiopoda</taxon>
        <taxon>Anostraca</taxon>
        <taxon>Artemiidae</taxon>
        <taxon>Artemia</taxon>
    </lineage>
</organism>